<organism evidence="4 5">
    <name type="scientific">Glaciecola nitratireducens (strain JCM 12485 / KCTC 12276 / FR1064)</name>
    <dbReference type="NCBI Taxonomy" id="1085623"/>
    <lineage>
        <taxon>Bacteria</taxon>
        <taxon>Pseudomonadati</taxon>
        <taxon>Pseudomonadota</taxon>
        <taxon>Gammaproteobacteria</taxon>
        <taxon>Alteromonadales</taxon>
        <taxon>Alteromonadaceae</taxon>
        <taxon>Brumicola</taxon>
    </lineage>
</organism>
<dbReference type="GO" id="GO:0071111">
    <property type="term" value="F:cyclic-guanylate-specific phosphodiesterase activity"/>
    <property type="evidence" value="ECO:0007669"/>
    <property type="project" value="InterPro"/>
</dbReference>
<dbReference type="InterPro" id="IPR029787">
    <property type="entry name" value="Nucleotide_cyclase"/>
</dbReference>
<dbReference type="OrthoDB" id="9805474at2"/>
<evidence type="ECO:0000259" key="2">
    <source>
        <dbReference type="PROSITE" id="PS50883"/>
    </source>
</evidence>
<dbReference type="SUPFAM" id="SSF55073">
    <property type="entry name" value="Nucleotide cyclase"/>
    <property type="match status" value="1"/>
</dbReference>
<dbReference type="SMART" id="SM00052">
    <property type="entry name" value="EAL"/>
    <property type="match status" value="1"/>
</dbReference>
<dbReference type="Pfam" id="PF08447">
    <property type="entry name" value="PAS_3"/>
    <property type="match status" value="1"/>
</dbReference>
<dbReference type="STRING" id="1085623.GNIT_0617"/>
<dbReference type="PROSITE" id="PS50883">
    <property type="entry name" value="EAL"/>
    <property type="match status" value="1"/>
</dbReference>
<keyword evidence="5" id="KW-1185">Reference proteome</keyword>
<reference evidence="4 5" key="1">
    <citation type="journal article" date="2011" name="J. Bacteriol.">
        <title>Complete genome sequence of seawater bacterium Glaciecola nitratireducens FR1064T.</title>
        <authorList>
            <person name="Bian F."/>
            <person name="Qin Q.L."/>
            <person name="Xie B.B."/>
            <person name="Shu Y.L."/>
            <person name="Zhang X.Y."/>
            <person name="Yu Y."/>
            <person name="Chen B."/>
            <person name="Chen X.L."/>
            <person name="Zhou B.C."/>
            <person name="Zhang Y.Z."/>
        </authorList>
    </citation>
    <scope>NUCLEOTIDE SEQUENCE [LARGE SCALE GENOMIC DNA]</scope>
    <source>
        <strain evidence="5">JCM 12485 / KCTC 12276 / FR1064</strain>
    </source>
</reference>
<evidence type="ECO:0000259" key="1">
    <source>
        <dbReference type="PROSITE" id="PS50113"/>
    </source>
</evidence>
<dbReference type="SMART" id="SM00086">
    <property type="entry name" value="PAC"/>
    <property type="match status" value="1"/>
</dbReference>
<dbReference type="Pfam" id="PF00563">
    <property type="entry name" value="EAL"/>
    <property type="match status" value="1"/>
</dbReference>
<dbReference type="PROSITE" id="PS50887">
    <property type="entry name" value="GGDEF"/>
    <property type="match status" value="1"/>
</dbReference>
<proteinExistence type="predicted"/>
<name>G4QEK7_GLANF</name>
<dbReference type="PANTHER" id="PTHR33121:SF70">
    <property type="entry name" value="SIGNALING PROTEIN YKOW"/>
    <property type="match status" value="1"/>
</dbReference>
<dbReference type="InterPro" id="IPR013655">
    <property type="entry name" value="PAS_fold_3"/>
</dbReference>
<dbReference type="InterPro" id="IPR001633">
    <property type="entry name" value="EAL_dom"/>
</dbReference>
<gene>
    <name evidence="4" type="ordered locus">GNIT_0617</name>
</gene>
<dbReference type="NCBIfam" id="TIGR00229">
    <property type="entry name" value="sensory_box"/>
    <property type="match status" value="1"/>
</dbReference>
<dbReference type="HOGENOM" id="CLU_000445_70_50_6"/>
<dbReference type="EMBL" id="CP003060">
    <property type="protein sequence ID" value="AEP28770.1"/>
    <property type="molecule type" value="Genomic_DNA"/>
</dbReference>
<dbReference type="InterPro" id="IPR000160">
    <property type="entry name" value="GGDEF_dom"/>
</dbReference>
<dbReference type="InterPro" id="IPR035919">
    <property type="entry name" value="EAL_sf"/>
</dbReference>
<dbReference type="SUPFAM" id="SSF141868">
    <property type="entry name" value="EAL domain-like"/>
    <property type="match status" value="1"/>
</dbReference>
<feature type="domain" description="GGDEF" evidence="3">
    <location>
        <begin position="224"/>
        <end position="355"/>
    </location>
</feature>
<dbReference type="InterPro" id="IPR035965">
    <property type="entry name" value="PAS-like_dom_sf"/>
</dbReference>
<feature type="domain" description="PAC" evidence="1">
    <location>
        <begin position="154"/>
        <end position="206"/>
    </location>
</feature>
<dbReference type="RefSeq" id="WP_014107647.1">
    <property type="nucleotide sequence ID" value="NC_016041.1"/>
</dbReference>
<evidence type="ECO:0000259" key="3">
    <source>
        <dbReference type="PROSITE" id="PS50887"/>
    </source>
</evidence>
<dbReference type="CDD" id="cd01948">
    <property type="entry name" value="EAL"/>
    <property type="match status" value="1"/>
</dbReference>
<evidence type="ECO:0000313" key="5">
    <source>
        <dbReference type="Proteomes" id="UP000009282"/>
    </source>
</evidence>
<dbReference type="InterPro" id="IPR043128">
    <property type="entry name" value="Rev_trsase/Diguanyl_cyclase"/>
</dbReference>
<sequence>MIKKLSSAKELRRVIASIGDQICDTLDNNFDIHVRTDTEDIQGQKLAVLVNFLLEKVRRHIDKFKVLAEQQEEKIAERTQILNLVIEGSSDTVWIWDLKTNKIEFSSHWNSLVSNDNYDANMPLQNWFNLVHPNDIVSLRASIEEAKKSQKTQLRNEYRLKTQDGSYRWMLCRGACQFDEHGNASVLAGTQTDISELRSRDQASGLPNESSLLEFLQDQLDQKQAVTLYFIHVKQYSNLSQLVEPEMVNPFRALVVKRLSTIAAKGTMLAKLTGDIFAITGTADNKLTKRICGLIVDQFEQPFNVDYNVKHYLSVSVGAVGSTEISTSSTTELLKCASAALRESRKSNGVYVYDKAIHEKIARLALVERELRKAISNGELQVYLQPIVQTSTHDIVGFEALARFIHPTIGFVPPDEFIPIAEQSGLMVDLGDSVIKQSVQMVKKLQNGAMKGKAFYVAINVSAKQFEGHSLANKVVSLLQQHQLPTSSIRLEVTETAIMQDMDMALNELSALRENGIKIALDDFGTGYSSLSYLQTLPIDVLKIDRSFVTDLDTQENKAAIIKTVFGLANLLSLDVVAEGVETEAELKTIESIGTMNIQGYYFSAPLPWEKINAFIDSYLNIEIGSS</sequence>
<feature type="domain" description="EAL" evidence="2">
    <location>
        <begin position="364"/>
        <end position="620"/>
    </location>
</feature>
<dbReference type="Gene3D" id="3.30.450.20">
    <property type="entry name" value="PAS domain"/>
    <property type="match status" value="1"/>
</dbReference>
<accession>G4QEK7</accession>
<dbReference type="AlphaFoldDB" id="G4QEK7"/>
<dbReference type="SMART" id="SM00267">
    <property type="entry name" value="GGDEF"/>
    <property type="match status" value="1"/>
</dbReference>
<dbReference type="KEGG" id="gni:GNIT_0617"/>
<dbReference type="PROSITE" id="PS50113">
    <property type="entry name" value="PAC"/>
    <property type="match status" value="1"/>
</dbReference>
<dbReference type="Gene3D" id="3.20.20.450">
    <property type="entry name" value="EAL domain"/>
    <property type="match status" value="1"/>
</dbReference>
<dbReference type="PANTHER" id="PTHR33121">
    <property type="entry name" value="CYCLIC DI-GMP PHOSPHODIESTERASE PDEF"/>
    <property type="match status" value="1"/>
</dbReference>
<dbReference type="InterPro" id="IPR000700">
    <property type="entry name" value="PAS-assoc_C"/>
</dbReference>
<dbReference type="eggNOG" id="COG5001">
    <property type="taxonomic scope" value="Bacteria"/>
</dbReference>
<dbReference type="SUPFAM" id="SSF55785">
    <property type="entry name" value="PYP-like sensor domain (PAS domain)"/>
    <property type="match status" value="1"/>
</dbReference>
<dbReference type="CDD" id="cd00130">
    <property type="entry name" value="PAS"/>
    <property type="match status" value="1"/>
</dbReference>
<dbReference type="InterPro" id="IPR001610">
    <property type="entry name" value="PAC"/>
</dbReference>
<dbReference type="Pfam" id="PF00990">
    <property type="entry name" value="GGDEF"/>
    <property type="match status" value="1"/>
</dbReference>
<dbReference type="Proteomes" id="UP000009282">
    <property type="component" value="Chromosome"/>
</dbReference>
<dbReference type="Gene3D" id="3.30.70.270">
    <property type="match status" value="1"/>
</dbReference>
<dbReference type="InterPro" id="IPR050706">
    <property type="entry name" value="Cyclic-di-GMP_PDE-like"/>
</dbReference>
<dbReference type="InterPro" id="IPR000014">
    <property type="entry name" value="PAS"/>
</dbReference>
<protein>
    <submittedName>
        <fullName evidence="4">Diguanylate cyclase/phosphodiesterase with PAS/PAC sensor(S)</fullName>
    </submittedName>
</protein>
<evidence type="ECO:0000313" key="4">
    <source>
        <dbReference type="EMBL" id="AEP28770.1"/>
    </source>
</evidence>